<dbReference type="Pfam" id="PF14602">
    <property type="entry name" value="Hexapep_2"/>
    <property type="match status" value="1"/>
</dbReference>
<dbReference type="EMBL" id="DF968180">
    <property type="protein sequence ID" value="GAP39835.1"/>
    <property type="molecule type" value="Genomic_DNA"/>
</dbReference>
<keyword evidence="4" id="KW-1185">Reference proteome</keyword>
<dbReference type="Proteomes" id="UP000053370">
    <property type="component" value="Unassembled WGS sequence"/>
</dbReference>
<dbReference type="STRING" id="1678840.ATC1_12371"/>
<reference evidence="3" key="1">
    <citation type="journal article" date="2015" name="Genome Announc.">
        <title>Draft Genome Sequence of Anaerolineae Strain TC1, a Novel Isolate from a Methanogenic Wastewater Treatment System.</title>
        <authorList>
            <person name="Matsuura N."/>
            <person name="Tourlousse D.M."/>
            <person name="Sun L."/>
            <person name="Toyonaga M."/>
            <person name="Kuroda K."/>
            <person name="Ohashi A."/>
            <person name="Cruz R."/>
            <person name="Yamaguchi T."/>
            <person name="Sekiguchi Y."/>
        </authorList>
    </citation>
    <scope>NUCLEOTIDE SEQUENCE [LARGE SCALE GENOMIC DNA]</scope>
    <source>
        <strain evidence="3">TC1</strain>
    </source>
</reference>
<keyword evidence="2 3" id="KW-0808">Transferase</keyword>
<dbReference type="Gene3D" id="2.160.10.10">
    <property type="entry name" value="Hexapeptide repeat proteins"/>
    <property type="match status" value="1"/>
</dbReference>
<protein>
    <submittedName>
        <fullName evidence="3">Bacterial transferase hexapeptide</fullName>
    </submittedName>
</protein>
<evidence type="ECO:0000313" key="3">
    <source>
        <dbReference type="EMBL" id="GAP39835.1"/>
    </source>
</evidence>
<evidence type="ECO:0000313" key="4">
    <source>
        <dbReference type="Proteomes" id="UP000053370"/>
    </source>
</evidence>
<name>A0A0K8PCG0_9CHLR</name>
<dbReference type="OrthoDB" id="9801697at2"/>
<accession>A0A0K8PCG0</accession>
<evidence type="ECO:0000256" key="1">
    <source>
        <dbReference type="ARBA" id="ARBA00007274"/>
    </source>
</evidence>
<dbReference type="InterPro" id="IPR011004">
    <property type="entry name" value="Trimer_LpxA-like_sf"/>
</dbReference>
<dbReference type="PANTHER" id="PTHR23416:SF23">
    <property type="entry name" value="ACETYLTRANSFERASE C18B11.09C-RELATED"/>
    <property type="match status" value="1"/>
</dbReference>
<proteinExistence type="inferred from homology"/>
<dbReference type="RefSeq" id="WP_062278600.1">
    <property type="nucleotide sequence ID" value="NZ_DF968180.1"/>
</dbReference>
<dbReference type="GO" id="GO:0008374">
    <property type="term" value="F:O-acyltransferase activity"/>
    <property type="evidence" value="ECO:0007669"/>
    <property type="project" value="TreeGrafter"/>
</dbReference>
<dbReference type="InterPro" id="IPR051159">
    <property type="entry name" value="Hexapeptide_acetyltransf"/>
</dbReference>
<dbReference type="InterPro" id="IPR001451">
    <property type="entry name" value="Hexapep"/>
</dbReference>
<dbReference type="SUPFAM" id="SSF51161">
    <property type="entry name" value="Trimeric LpxA-like enzymes"/>
    <property type="match status" value="1"/>
</dbReference>
<dbReference type="PANTHER" id="PTHR23416">
    <property type="entry name" value="SIALIC ACID SYNTHASE-RELATED"/>
    <property type="match status" value="1"/>
</dbReference>
<dbReference type="AlphaFoldDB" id="A0A0K8PCG0"/>
<sequence length="181" mass="20289">MKSFFRRLIDKIRGEQDLAALVRNGLKIGKNLNIQRRCLIDQSFCWLISIGDNVNIGNNVHIIAHDVSTKRSLGFSKIGLVTIGNDTFIGQNSTILPNVKIGKNCIIGAGSVVTKDIPDDTVYAENPAHLICNVHAYLQKNLELMKNRPVYDLNWTHQKSISDDQKKQIIESLKDGIGFFE</sequence>
<comment type="similarity">
    <text evidence="1">Belongs to the transferase hexapeptide repeat family.</text>
</comment>
<evidence type="ECO:0000256" key="2">
    <source>
        <dbReference type="ARBA" id="ARBA00022679"/>
    </source>
</evidence>
<organism evidence="3">
    <name type="scientific">Flexilinea flocculi</name>
    <dbReference type="NCBI Taxonomy" id="1678840"/>
    <lineage>
        <taxon>Bacteria</taxon>
        <taxon>Bacillati</taxon>
        <taxon>Chloroflexota</taxon>
        <taxon>Anaerolineae</taxon>
        <taxon>Anaerolineales</taxon>
        <taxon>Anaerolineaceae</taxon>
        <taxon>Flexilinea</taxon>
    </lineage>
</organism>
<dbReference type="Pfam" id="PF00132">
    <property type="entry name" value="Hexapep"/>
    <property type="match status" value="1"/>
</dbReference>
<gene>
    <name evidence="3" type="ORF">ATC1_12371</name>
</gene>
<dbReference type="CDD" id="cd04647">
    <property type="entry name" value="LbH_MAT_like"/>
    <property type="match status" value="1"/>
</dbReference>
<dbReference type="PATRIC" id="fig|1678840.3.peg.940"/>